<protein>
    <submittedName>
        <fullName evidence="2">Uncharacterized protein</fullName>
    </submittedName>
</protein>
<accession>A0A6M3L5R3</accession>
<keyword evidence="1" id="KW-0472">Membrane</keyword>
<keyword evidence="1" id="KW-1133">Transmembrane helix</keyword>
<dbReference type="AlphaFoldDB" id="A0A6M3L5R3"/>
<dbReference type="EMBL" id="MT142901">
    <property type="protein sequence ID" value="QJA90267.1"/>
    <property type="molecule type" value="Genomic_DNA"/>
</dbReference>
<organism evidence="2">
    <name type="scientific">viral metagenome</name>
    <dbReference type="NCBI Taxonomy" id="1070528"/>
    <lineage>
        <taxon>unclassified sequences</taxon>
        <taxon>metagenomes</taxon>
        <taxon>organismal metagenomes</taxon>
    </lineage>
</organism>
<keyword evidence="1" id="KW-0812">Transmembrane</keyword>
<proteinExistence type="predicted"/>
<feature type="transmembrane region" description="Helical" evidence="1">
    <location>
        <begin position="48"/>
        <end position="66"/>
    </location>
</feature>
<gene>
    <name evidence="2" type="ORF">MM415B02411_0012</name>
</gene>
<reference evidence="2" key="1">
    <citation type="submission" date="2020-03" db="EMBL/GenBank/DDBJ databases">
        <title>The deep terrestrial virosphere.</title>
        <authorList>
            <person name="Holmfeldt K."/>
            <person name="Nilsson E."/>
            <person name="Simone D."/>
            <person name="Lopez-Fernandez M."/>
            <person name="Wu X."/>
            <person name="de Brujin I."/>
            <person name="Lundin D."/>
            <person name="Andersson A."/>
            <person name="Bertilsson S."/>
            <person name="Dopson M."/>
        </authorList>
    </citation>
    <scope>NUCLEOTIDE SEQUENCE</scope>
    <source>
        <strain evidence="2">MM415B02411</strain>
    </source>
</reference>
<evidence type="ECO:0000256" key="1">
    <source>
        <dbReference type="SAM" id="Phobius"/>
    </source>
</evidence>
<evidence type="ECO:0000313" key="2">
    <source>
        <dbReference type="EMBL" id="QJA90267.1"/>
    </source>
</evidence>
<sequence>MGQYIHDTFPHTFWFMDIDAIIYKKATKIMRIVERKKAEGELRFSQKFLLPILAVCISFLICFRYLNKQSGVFLVKTDKPFDIAIINRIKPALSLELDKDIRLSDSGLKAFLTAEEINE</sequence>
<name>A0A6M3L5R3_9ZZZZ</name>